<dbReference type="EMBL" id="LUGH01001799">
    <property type="protein sequence ID" value="OBZ80725.1"/>
    <property type="molecule type" value="Genomic_DNA"/>
</dbReference>
<dbReference type="Proteomes" id="UP000093000">
    <property type="component" value="Unassembled WGS sequence"/>
</dbReference>
<comment type="caution">
    <text evidence="2">The sequence shown here is derived from an EMBL/GenBank/DDBJ whole genome shotgun (WGS) entry which is preliminary data.</text>
</comment>
<sequence>MVTASLTEDQAVERQSSVNSFVEGISLSNASLLASSLRFSELQNIFDAQISRMRRSIQTSSRLSRKGKEPVRSFRTDTDCTDDASGDSVWEHSELSSDTSIIESANDNAVIEGEVANDSLTARRKRGNSCKKATKIKKNPKQGSYGSMEQFIFRDNKE</sequence>
<feature type="region of interest" description="Disordered" evidence="1">
    <location>
        <begin position="57"/>
        <end position="89"/>
    </location>
</feature>
<protein>
    <submittedName>
        <fullName evidence="2">Uncharacterized protein</fullName>
    </submittedName>
</protein>
<dbReference type="AlphaFoldDB" id="A0A1C7MV00"/>
<name>A0A1C7MV00_9FUNG</name>
<evidence type="ECO:0000256" key="1">
    <source>
        <dbReference type="SAM" id="MobiDB-lite"/>
    </source>
</evidence>
<accession>A0A1C7MV00</accession>
<evidence type="ECO:0000313" key="2">
    <source>
        <dbReference type="EMBL" id="OBZ80725.1"/>
    </source>
</evidence>
<feature type="compositionally biased region" description="Basic and acidic residues" evidence="1">
    <location>
        <begin position="66"/>
        <end position="78"/>
    </location>
</feature>
<feature type="compositionally biased region" description="Basic residues" evidence="1">
    <location>
        <begin position="122"/>
        <end position="140"/>
    </location>
</feature>
<keyword evidence="3" id="KW-1185">Reference proteome</keyword>
<evidence type="ECO:0000313" key="3">
    <source>
        <dbReference type="Proteomes" id="UP000093000"/>
    </source>
</evidence>
<gene>
    <name evidence="2" type="ORF">A0J61_11227</name>
</gene>
<feature type="region of interest" description="Disordered" evidence="1">
    <location>
        <begin position="122"/>
        <end position="158"/>
    </location>
</feature>
<proteinExistence type="predicted"/>
<dbReference type="InParanoid" id="A0A1C7MV00"/>
<reference evidence="2 3" key="1">
    <citation type="submission" date="2016-03" db="EMBL/GenBank/DDBJ databases">
        <title>Choanephora cucurbitarum.</title>
        <authorList>
            <person name="Min B."/>
            <person name="Park H."/>
            <person name="Park J.-H."/>
            <person name="Shin H.-D."/>
            <person name="Choi I.-G."/>
        </authorList>
    </citation>
    <scope>NUCLEOTIDE SEQUENCE [LARGE SCALE GENOMIC DNA]</scope>
    <source>
        <strain evidence="2 3">KUS-F28377</strain>
    </source>
</reference>
<organism evidence="2 3">
    <name type="scientific">Choanephora cucurbitarum</name>
    <dbReference type="NCBI Taxonomy" id="101091"/>
    <lineage>
        <taxon>Eukaryota</taxon>
        <taxon>Fungi</taxon>
        <taxon>Fungi incertae sedis</taxon>
        <taxon>Mucoromycota</taxon>
        <taxon>Mucoromycotina</taxon>
        <taxon>Mucoromycetes</taxon>
        <taxon>Mucorales</taxon>
        <taxon>Mucorineae</taxon>
        <taxon>Choanephoraceae</taxon>
        <taxon>Choanephoroideae</taxon>
        <taxon>Choanephora</taxon>
    </lineage>
</organism>